<evidence type="ECO:0000313" key="1">
    <source>
        <dbReference type="EMBL" id="EEH56232.1"/>
    </source>
</evidence>
<feature type="non-terminal residue" evidence="1">
    <location>
        <position position="137"/>
    </location>
</feature>
<feature type="non-terminal residue" evidence="1">
    <location>
        <position position="1"/>
    </location>
</feature>
<proteinExistence type="predicted"/>
<dbReference type="InterPro" id="IPR035917">
    <property type="entry name" value="YjbQ-like_sf"/>
</dbReference>
<protein>
    <submittedName>
        <fullName evidence="1">Predicted protein</fullName>
    </submittedName>
</protein>
<name>C1MTY6_MICPC</name>
<keyword evidence="2" id="KW-1185">Reference proteome</keyword>
<dbReference type="EMBL" id="GG663740">
    <property type="protein sequence ID" value="EEH56232.1"/>
    <property type="molecule type" value="Genomic_DNA"/>
</dbReference>
<dbReference type="PANTHER" id="PTHR30615">
    <property type="entry name" value="UNCHARACTERIZED PROTEIN YJBQ-RELATED"/>
    <property type="match status" value="1"/>
</dbReference>
<dbReference type="Gene3D" id="2.60.120.460">
    <property type="entry name" value="YjbQ-like"/>
    <property type="match status" value="1"/>
</dbReference>
<dbReference type="Pfam" id="PF01894">
    <property type="entry name" value="YjbQ"/>
    <property type="match status" value="1"/>
</dbReference>
<dbReference type="OrthoDB" id="10255963at2759"/>
<gene>
    <name evidence="1" type="ORF">MICPUCDRAFT_8703</name>
</gene>
<dbReference type="RefSeq" id="XP_003059100.1">
    <property type="nucleotide sequence ID" value="XM_003059054.1"/>
</dbReference>
<dbReference type="NCBIfam" id="TIGR00149">
    <property type="entry name" value="TIGR00149_YjbQ"/>
    <property type="match status" value="1"/>
</dbReference>
<dbReference type="eggNOG" id="KOG3267">
    <property type="taxonomic scope" value="Eukaryota"/>
</dbReference>
<dbReference type="PANTHER" id="PTHR30615:SF16">
    <property type="entry name" value="SECONDARY THIAMINE-PHOSPHATE SYNTHASE ENZYME"/>
    <property type="match status" value="1"/>
</dbReference>
<dbReference type="GeneID" id="9684845"/>
<dbReference type="Proteomes" id="UP000001876">
    <property type="component" value="Unassembled WGS sequence"/>
</dbReference>
<sequence>LEYATLRGIQLIDVTADVRARVKAAGIENGVVNVLSRHTTTAVTINEAEGRLMDDVRQYLTRLAPPGDPYLHNDLHLRRVPVVEPENAHSHLLSMLIGNSETIPVVDGELALGTWQSVMLVELDGPRTRTLGVQVVG</sequence>
<dbReference type="InterPro" id="IPR001602">
    <property type="entry name" value="UPF0047_YjbQ-like"/>
</dbReference>
<reference evidence="1 2" key="1">
    <citation type="journal article" date="2009" name="Science">
        <title>Green evolution and dynamic adaptations revealed by genomes of the marine picoeukaryotes Micromonas.</title>
        <authorList>
            <person name="Worden A.Z."/>
            <person name="Lee J.H."/>
            <person name="Mock T."/>
            <person name="Rouze P."/>
            <person name="Simmons M.P."/>
            <person name="Aerts A.L."/>
            <person name="Allen A.E."/>
            <person name="Cuvelier M.L."/>
            <person name="Derelle E."/>
            <person name="Everett M.V."/>
            <person name="Foulon E."/>
            <person name="Grimwood J."/>
            <person name="Gundlach H."/>
            <person name="Henrissat B."/>
            <person name="Napoli C."/>
            <person name="McDonald S.M."/>
            <person name="Parker M.S."/>
            <person name="Rombauts S."/>
            <person name="Salamov A."/>
            <person name="Von Dassow P."/>
            <person name="Badger J.H."/>
            <person name="Coutinho P.M."/>
            <person name="Demir E."/>
            <person name="Dubchak I."/>
            <person name="Gentemann C."/>
            <person name="Eikrem W."/>
            <person name="Gready J.E."/>
            <person name="John U."/>
            <person name="Lanier W."/>
            <person name="Lindquist E.A."/>
            <person name="Lucas S."/>
            <person name="Mayer K.F."/>
            <person name="Moreau H."/>
            <person name="Not F."/>
            <person name="Otillar R."/>
            <person name="Panaud O."/>
            <person name="Pangilinan J."/>
            <person name="Paulsen I."/>
            <person name="Piegu B."/>
            <person name="Poliakov A."/>
            <person name="Robbens S."/>
            <person name="Schmutz J."/>
            <person name="Toulza E."/>
            <person name="Wyss T."/>
            <person name="Zelensky A."/>
            <person name="Zhou K."/>
            <person name="Armbrust E.V."/>
            <person name="Bhattacharya D."/>
            <person name="Goodenough U.W."/>
            <person name="Van de Peer Y."/>
            <person name="Grigoriev I.V."/>
        </authorList>
    </citation>
    <scope>NUCLEOTIDE SEQUENCE [LARGE SCALE GENOMIC DNA]</scope>
    <source>
        <strain evidence="1 2">CCMP1545</strain>
    </source>
</reference>
<evidence type="ECO:0000313" key="2">
    <source>
        <dbReference type="Proteomes" id="UP000001876"/>
    </source>
</evidence>
<dbReference type="KEGG" id="mpp:MICPUCDRAFT_8703"/>
<dbReference type="PROSITE" id="PS01314">
    <property type="entry name" value="UPF0047"/>
    <property type="match status" value="1"/>
</dbReference>
<dbReference type="SUPFAM" id="SSF111038">
    <property type="entry name" value="YjbQ-like"/>
    <property type="match status" value="1"/>
</dbReference>
<dbReference type="STRING" id="564608.C1MTY6"/>
<organism evidence="2">
    <name type="scientific">Micromonas pusilla (strain CCMP1545)</name>
    <name type="common">Picoplanktonic green alga</name>
    <dbReference type="NCBI Taxonomy" id="564608"/>
    <lineage>
        <taxon>Eukaryota</taxon>
        <taxon>Viridiplantae</taxon>
        <taxon>Chlorophyta</taxon>
        <taxon>Mamiellophyceae</taxon>
        <taxon>Mamiellales</taxon>
        <taxon>Mamiellaceae</taxon>
        <taxon>Micromonas</taxon>
    </lineage>
</organism>
<dbReference type="AlphaFoldDB" id="C1MTY6"/>
<accession>C1MTY6</accession>
<dbReference type="PIRSF" id="PIRSF004681">
    <property type="entry name" value="UCP004681"/>
    <property type="match status" value="1"/>
</dbReference>